<dbReference type="InterPro" id="IPR009279">
    <property type="entry name" value="Portal_Mu"/>
</dbReference>
<dbReference type="RefSeq" id="WP_005936113.1">
    <property type="nucleotide sequence ID" value="NZ_KB890364.1"/>
</dbReference>
<accession>U6RNY8</accession>
<dbReference type="Pfam" id="PF06074">
    <property type="entry name" value="Portal_Mu"/>
    <property type="match status" value="1"/>
</dbReference>
<feature type="region of interest" description="Disordered" evidence="1">
    <location>
        <begin position="402"/>
        <end position="454"/>
    </location>
</feature>
<reference evidence="2 3" key="1">
    <citation type="submission" date="2013-04" db="EMBL/GenBank/DDBJ databases">
        <title>The Genome Sequence of Bacteroides massiliensis DSM 17679.</title>
        <authorList>
            <consortium name="The Broad Institute Genomics Platform"/>
            <person name="Earl A."/>
            <person name="Ward D."/>
            <person name="Feldgarden M."/>
            <person name="Gevers D."/>
            <person name="Martens E."/>
            <person name="Fenner L."/>
            <person name="Roux V."/>
            <person name="Mallet M.N."/>
            <person name="Raoult D."/>
            <person name="Walker B."/>
            <person name="Young S."/>
            <person name="Zeng Q."/>
            <person name="Gargeya S."/>
            <person name="Fitzgerald M."/>
            <person name="Haas B."/>
            <person name="Abouelleil A."/>
            <person name="Allen A.W."/>
            <person name="Alvarado L."/>
            <person name="Arachchi H.M."/>
            <person name="Berlin A.M."/>
            <person name="Chapman S.B."/>
            <person name="Gainer-Dewar J."/>
            <person name="Goldberg J."/>
            <person name="Griggs A."/>
            <person name="Gujja S."/>
            <person name="Hansen M."/>
            <person name="Howarth C."/>
            <person name="Imamovic A."/>
            <person name="Ireland A."/>
            <person name="Larimer J."/>
            <person name="McCowan C."/>
            <person name="Murphy C."/>
            <person name="Pearson M."/>
            <person name="Poon T.W."/>
            <person name="Priest M."/>
            <person name="Roberts A."/>
            <person name="Saif S."/>
            <person name="Shea T."/>
            <person name="Sisk P."/>
            <person name="Sykes S."/>
            <person name="Wortman J."/>
            <person name="Nusbaum C."/>
            <person name="Birren B."/>
        </authorList>
    </citation>
    <scope>NUCLEOTIDE SEQUENCE [LARGE SCALE GENOMIC DNA]</scope>
    <source>
        <strain evidence="3">B84634 / Timone 84634 / DSM 17679 / JCM 13223</strain>
    </source>
</reference>
<sequence length="454" mass="51260">MKLIDKIPLLRNYRTAASHKQGRRITEGGNFRPGTTITLTAPRRFSFDMDAYKSALRGAEDVDFTRRVRLYDLYNDTLLDPHLFCVAQKRKSGVLGRKIEFRRNGMPDDRVNEQISSPWFLRFIEDALDAQFWGFTLLQFYLNEKGWIDYYCVPRKHVDPVRRLIKHRQDNITGEPFDAYGDLLMICGKEPLGILARTAPYVLYKRGTMNDWAEFSELFGMPIRKYTYDSSDPESVSAAMDAAAGQGGANVYFCPSDSNLEFIESNNKTGSSELYASLVDRCNAEMSKAVLGNTLTTEASETGTQALGTVHDKVEQELADQDALFILNLLNYDMTDQFAALGVNTEGGEFVYVEAEDTADVTAKAALLEKAVTVFHLPLGDDYLYEQLKVEKPDNYEQLKAEQAAQRSENRQPFPSVGADPCVRPDTQVKAHPQNRSDRFFAHAPQPEDGALDW</sequence>
<name>U6RNY8_9BACT</name>
<dbReference type="Proteomes" id="UP000017831">
    <property type="component" value="Unassembled WGS sequence"/>
</dbReference>
<dbReference type="eggNOG" id="COG4383">
    <property type="taxonomic scope" value="Bacteria"/>
</dbReference>
<protein>
    <recommendedName>
        <fullName evidence="4">DUF935 family protein</fullName>
    </recommendedName>
</protein>
<evidence type="ECO:0000313" key="2">
    <source>
        <dbReference type="EMBL" id="EOA58324.1"/>
    </source>
</evidence>
<dbReference type="PATRIC" id="fig|1121098.3.peg.292"/>
<evidence type="ECO:0000256" key="1">
    <source>
        <dbReference type="SAM" id="MobiDB-lite"/>
    </source>
</evidence>
<comment type="caution">
    <text evidence="2">The sequence shown here is derived from an EMBL/GenBank/DDBJ whole genome shotgun (WGS) entry which is preliminary data.</text>
</comment>
<evidence type="ECO:0008006" key="4">
    <source>
        <dbReference type="Google" id="ProtNLM"/>
    </source>
</evidence>
<keyword evidence="3" id="KW-1185">Reference proteome</keyword>
<proteinExistence type="predicted"/>
<dbReference type="EMBL" id="AQHY01000004">
    <property type="protein sequence ID" value="EOA58324.1"/>
    <property type="molecule type" value="Genomic_DNA"/>
</dbReference>
<dbReference type="AlphaFoldDB" id="U6RNY8"/>
<dbReference type="STRING" id="1121098.HMPREF1534_00290"/>
<dbReference type="OrthoDB" id="9797300at2"/>
<evidence type="ECO:0000313" key="3">
    <source>
        <dbReference type="Proteomes" id="UP000017831"/>
    </source>
</evidence>
<dbReference type="GeneID" id="60063630"/>
<organism evidence="2 3">
    <name type="scientific">Phocaeicola massiliensis B84634 = Timone 84634 = DSM 17679 = JCM 13223</name>
    <dbReference type="NCBI Taxonomy" id="1121098"/>
    <lineage>
        <taxon>Bacteria</taxon>
        <taxon>Pseudomonadati</taxon>
        <taxon>Bacteroidota</taxon>
        <taxon>Bacteroidia</taxon>
        <taxon>Bacteroidales</taxon>
        <taxon>Bacteroidaceae</taxon>
        <taxon>Phocaeicola</taxon>
    </lineage>
</organism>
<gene>
    <name evidence="2" type="ORF">HMPREF1534_00290</name>
</gene>
<dbReference type="HOGENOM" id="CLU_051131_0_0_10"/>